<dbReference type="CDD" id="cd00882">
    <property type="entry name" value="Ras_like_GTPase"/>
    <property type="match status" value="1"/>
</dbReference>
<dbReference type="EMBL" id="CAJJDM010000149">
    <property type="protein sequence ID" value="CAD8110701.1"/>
    <property type="molecule type" value="Genomic_DNA"/>
</dbReference>
<evidence type="ECO:0000313" key="4">
    <source>
        <dbReference type="Proteomes" id="UP000688137"/>
    </source>
</evidence>
<evidence type="ECO:0000259" key="2">
    <source>
        <dbReference type="Pfam" id="PF01926"/>
    </source>
</evidence>
<protein>
    <recommendedName>
        <fullName evidence="2">G domain-containing protein</fullName>
    </recommendedName>
</protein>
<feature type="domain" description="G" evidence="2">
    <location>
        <begin position="359"/>
        <end position="475"/>
    </location>
</feature>
<name>A0A8S1Q7I0_PARPR</name>
<proteinExistence type="predicted"/>
<evidence type="ECO:0000313" key="3">
    <source>
        <dbReference type="EMBL" id="CAD8110701.1"/>
    </source>
</evidence>
<reference evidence="3" key="1">
    <citation type="submission" date="2021-01" db="EMBL/GenBank/DDBJ databases">
        <authorList>
            <consortium name="Genoscope - CEA"/>
            <person name="William W."/>
        </authorList>
    </citation>
    <scope>NUCLEOTIDE SEQUENCE</scope>
</reference>
<evidence type="ECO:0000256" key="1">
    <source>
        <dbReference type="SAM" id="Coils"/>
    </source>
</evidence>
<accession>A0A8S1Q7I0</accession>
<keyword evidence="4" id="KW-1185">Reference proteome</keyword>
<sequence>MGIMLGSQKSQQFSVIVLCLLKQNQYETLGFNYSLLNKKLNIFPTFIKNPFRIFVNDLDVFQTSQEFSEFVQCVNLESYLKTIVIFIDVSFQQKFINNYYNIISSENYNQISKIVIFDEKINASQQDYSYIQKYYKNISIFTNKQQCFQKILENCQDQSFCLNNQLNHKSTKVDEQIIQNITNIIENEISKLNTNQYQSAIQFEQLYQYLTDMRNYIIQIQYTSIPQNQRNQYILQLKFNYKIMEQISRFINCVFDQINQLIMNFQKDFYFCHTCRVYVYKSKNNYTSSIFFNSFFKNQFCQNWNFEQASFNNLIIHYKSQRTCFQIEHCLQYLNQNQMVQSVNDYSQSNVVNNQNHHIILIGKTGVGKTTIFNFLCDGKASRFNESTQEPMVKKCLNSNLTIMDTPPFELEKNDLIEDGEKIKQKFSNILTQQQVSQIFIIVKYERLSAMKQNMVACLKFLESFRDKISIIIFNDSDNIVQEQQNYLEKTFETNRILIFNNRFAQGNLKEDIEKHLYNLRAKLEYLKIENTEFDIDKSKNEQNAMIKKLEKMKMQNKEVDIQELNEENQSNSLKIELLNTEQSEQVKKQNLNSQKNLDYCIIIAKEQNNTCSLVKSD</sequence>
<dbReference type="InterPro" id="IPR006073">
    <property type="entry name" value="GTP-bd"/>
</dbReference>
<feature type="coiled-coil region" evidence="1">
    <location>
        <begin position="536"/>
        <end position="582"/>
    </location>
</feature>
<comment type="caution">
    <text evidence="3">The sequence shown here is derived from an EMBL/GenBank/DDBJ whole genome shotgun (WGS) entry which is preliminary data.</text>
</comment>
<keyword evidence="1" id="KW-0175">Coiled coil</keyword>
<dbReference type="Proteomes" id="UP000688137">
    <property type="component" value="Unassembled WGS sequence"/>
</dbReference>
<organism evidence="3 4">
    <name type="scientific">Paramecium primaurelia</name>
    <dbReference type="NCBI Taxonomy" id="5886"/>
    <lineage>
        <taxon>Eukaryota</taxon>
        <taxon>Sar</taxon>
        <taxon>Alveolata</taxon>
        <taxon>Ciliophora</taxon>
        <taxon>Intramacronucleata</taxon>
        <taxon>Oligohymenophorea</taxon>
        <taxon>Peniculida</taxon>
        <taxon>Parameciidae</taxon>
        <taxon>Paramecium</taxon>
    </lineage>
</organism>
<gene>
    <name evidence="3" type="ORF">PPRIM_AZ9-3.1.T1450044</name>
</gene>
<dbReference type="AlphaFoldDB" id="A0A8S1Q7I0"/>
<dbReference type="GO" id="GO:0005525">
    <property type="term" value="F:GTP binding"/>
    <property type="evidence" value="ECO:0007669"/>
    <property type="project" value="InterPro"/>
</dbReference>
<dbReference type="OMA" id="WKNITIF"/>
<dbReference type="Pfam" id="PF01926">
    <property type="entry name" value="MMR_HSR1"/>
    <property type="match status" value="1"/>
</dbReference>